<evidence type="ECO:0000256" key="3">
    <source>
        <dbReference type="ARBA" id="ARBA00022801"/>
    </source>
</evidence>
<sequence length="422" mass="45307">MDLNTIDIPSYEALYKHLHANPELSNLESRTAALLASHLSNLGSFEITTSIGGHGLVGVLQNGPGKTVLLRADMDALPIREATSLPYASTLTQSDVSGVEQPVMHACGHDMHMTCLLAAAEVMLKSKDVWSGTLVVLFQPAEERGTGARAMVDDGLYTRHGVPVPDFVLGQHVMAMRAGSVGSRRGVIMAGADSLRIRMFGVGGHGSQPHRTIDPAVMAAHVVVRLQSITSREINPADISVLTVGSLQAGQTENIIADSAEIGVDIRSVRPETRDKLLASIRRVVKAECEASGSTVPPVFTMTRHLPNTVNDEGMMRTLEASFAKHFGDRYDRDIPTTTISEDFSVLGTSVGRPCAFWHWGGIEEGLWDQKVGEGRVVEDVPANHTARFAPAIQPTMRTGIEALCVAALAFFGGGEKVQSRM</sequence>
<dbReference type="Gene3D" id="3.40.630.10">
    <property type="entry name" value="Zn peptidases"/>
    <property type="match status" value="1"/>
</dbReference>
<dbReference type="PIRSF" id="PIRSF005962">
    <property type="entry name" value="Pept_M20D_amidohydro"/>
    <property type="match status" value="1"/>
</dbReference>
<dbReference type="OrthoDB" id="6119954at2759"/>
<dbReference type="InterPro" id="IPR011650">
    <property type="entry name" value="Peptidase_M20_dimer"/>
</dbReference>
<evidence type="ECO:0000313" key="6">
    <source>
        <dbReference type="EMBL" id="OIW26494.1"/>
    </source>
</evidence>
<dbReference type="FunFam" id="3.30.70.360:FF:000001">
    <property type="entry name" value="N-acetyldiaminopimelate deacetylase"/>
    <property type="match status" value="1"/>
</dbReference>
<dbReference type="NCBIfam" id="TIGR01891">
    <property type="entry name" value="amidohydrolases"/>
    <property type="match status" value="1"/>
</dbReference>
<dbReference type="Gene3D" id="3.30.70.360">
    <property type="match status" value="1"/>
</dbReference>
<reference evidence="6 7" key="1">
    <citation type="submission" date="2016-10" db="EMBL/GenBank/DDBJ databases">
        <title>Draft genome sequence of Coniochaeta ligniaria NRRL30616, a lignocellulolytic fungus for bioabatement of inhibitors in plant biomass hydrolysates.</title>
        <authorList>
            <consortium name="DOE Joint Genome Institute"/>
            <person name="Jimenez D.J."/>
            <person name="Hector R.E."/>
            <person name="Riley R."/>
            <person name="Sun H."/>
            <person name="Grigoriev I.V."/>
            <person name="Van Elsas J.D."/>
            <person name="Nichols N.N."/>
        </authorList>
    </citation>
    <scope>NUCLEOTIDE SEQUENCE [LARGE SCALE GENOMIC DNA]</scope>
    <source>
        <strain evidence="6 7">NRRL 30616</strain>
    </source>
</reference>
<dbReference type="EMBL" id="KV875100">
    <property type="protein sequence ID" value="OIW26494.1"/>
    <property type="molecule type" value="Genomic_DNA"/>
</dbReference>
<keyword evidence="3 6" id="KW-0378">Hydrolase</keyword>
<dbReference type="InterPro" id="IPR036264">
    <property type="entry name" value="Bact_exopeptidase_dim_dom"/>
</dbReference>
<comment type="similarity">
    <text evidence="1">Belongs to the peptidase M20 family.</text>
</comment>
<dbReference type="GO" id="GO:0016787">
    <property type="term" value="F:hydrolase activity"/>
    <property type="evidence" value="ECO:0007669"/>
    <property type="project" value="UniProtKB-KW"/>
</dbReference>
<name>A0A1J7IGA6_9PEZI</name>
<feature type="domain" description="Peptidase M20 dimerisation" evidence="5">
    <location>
        <begin position="191"/>
        <end position="290"/>
    </location>
</feature>
<comment type="similarity">
    <text evidence="2">Belongs to the peptidase M20A family.</text>
</comment>
<accession>A0A1J7IGA6</accession>
<evidence type="ECO:0000313" key="7">
    <source>
        <dbReference type="Proteomes" id="UP000182658"/>
    </source>
</evidence>
<feature type="binding site" evidence="4">
    <location>
        <position position="143"/>
    </location>
    <ligand>
        <name>Mn(2+)</name>
        <dbReference type="ChEBI" id="CHEBI:29035"/>
        <label>2</label>
    </ligand>
</feature>
<evidence type="ECO:0000259" key="5">
    <source>
        <dbReference type="Pfam" id="PF07687"/>
    </source>
</evidence>
<organism evidence="6 7">
    <name type="scientific">Coniochaeta ligniaria NRRL 30616</name>
    <dbReference type="NCBI Taxonomy" id="1408157"/>
    <lineage>
        <taxon>Eukaryota</taxon>
        <taxon>Fungi</taxon>
        <taxon>Dikarya</taxon>
        <taxon>Ascomycota</taxon>
        <taxon>Pezizomycotina</taxon>
        <taxon>Sordariomycetes</taxon>
        <taxon>Sordariomycetidae</taxon>
        <taxon>Coniochaetales</taxon>
        <taxon>Coniochaetaceae</taxon>
        <taxon>Coniochaeta</taxon>
    </lineage>
</organism>
<keyword evidence="7" id="KW-1185">Reference proteome</keyword>
<dbReference type="Proteomes" id="UP000182658">
    <property type="component" value="Unassembled WGS sequence"/>
</dbReference>
<evidence type="ECO:0000256" key="1">
    <source>
        <dbReference type="ARBA" id="ARBA00006153"/>
    </source>
</evidence>
<dbReference type="InterPro" id="IPR017439">
    <property type="entry name" value="Amidohydrolase"/>
</dbReference>
<dbReference type="GO" id="GO:0046872">
    <property type="term" value="F:metal ion binding"/>
    <property type="evidence" value="ECO:0007669"/>
    <property type="project" value="UniProtKB-KW"/>
</dbReference>
<proteinExistence type="inferred from homology"/>
<dbReference type="Pfam" id="PF01546">
    <property type="entry name" value="Peptidase_M20"/>
    <property type="match status" value="1"/>
</dbReference>
<dbReference type="PANTHER" id="PTHR11014:SF63">
    <property type="entry name" value="METALLOPEPTIDASE, PUTATIVE (AFU_ORTHOLOGUE AFUA_6G09600)-RELATED"/>
    <property type="match status" value="1"/>
</dbReference>
<dbReference type="InParanoid" id="A0A1J7IGA6"/>
<feature type="binding site" evidence="4">
    <location>
        <position position="172"/>
    </location>
    <ligand>
        <name>Mn(2+)</name>
        <dbReference type="ChEBI" id="CHEBI:29035"/>
        <label>2</label>
    </ligand>
</feature>
<gene>
    <name evidence="6" type="ORF">CONLIGDRAFT_475024</name>
</gene>
<dbReference type="Pfam" id="PF07687">
    <property type="entry name" value="M20_dimer"/>
    <property type="match status" value="1"/>
</dbReference>
<dbReference type="PANTHER" id="PTHR11014">
    <property type="entry name" value="PEPTIDASE M20 FAMILY MEMBER"/>
    <property type="match status" value="1"/>
</dbReference>
<dbReference type="SUPFAM" id="SSF55031">
    <property type="entry name" value="Bacterial exopeptidase dimerisation domain"/>
    <property type="match status" value="1"/>
</dbReference>
<dbReference type="InterPro" id="IPR002933">
    <property type="entry name" value="Peptidase_M20"/>
</dbReference>
<keyword evidence="4" id="KW-0464">Manganese</keyword>
<evidence type="ECO:0000256" key="4">
    <source>
        <dbReference type="PIRSR" id="PIRSR005962-1"/>
    </source>
</evidence>
<evidence type="ECO:0000256" key="2">
    <source>
        <dbReference type="ARBA" id="ARBA00006247"/>
    </source>
</evidence>
<feature type="binding site" evidence="4">
    <location>
        <position position="109"/>
    </location>
    <ligand>
        <name>Mn(2+)</name>
        <dbReference type="ChEBI" id="CHEBI:29035"/>
        <label>2</label>
    </ligand>
</feature>
<dbReference type="AlphaFoldDB" id="A0A1J7IGA6"/>
<keyword evidence="4" id="KW-0479">Metal-binding</keyword>
<dbReference type="SUPFAM" id="SSF53187">
    <property type="entry name" value="Zn-dependent exopeptidases"/>
    <property type="match status" value="1"/>
</dbReference>
<feature type="binding site" evidence="4">
    <location>
        <position position="107"/>
    </location>
    <ligand>
        <name>Mn(2+)</name>
        <dbReference type="ChEBI" id="CHEBI:29035"/>
        <label>2</label>
    </ligand>
</feature>
<protein>
    <submittedName>
        <fullName evidence="6">Amidohydrolase</fullName>
    </submittedName>
</protein>
<dbReference type="STRING" id="1408157.A0A1J7IGA6"/>
<comment type="cofactor">
    <cofactor evidence="4">
        <name>Mn(2+)</name>
        <dbReference type="ChEBI" id="CHEBI:29035"/>
    </cofactor>
    <text evidence="4">The Mn(2+) ion enhances activity.</text>
</comment>